<dbReference type="PANTHER" id="PTHR23187">
    <property type="entry name" value="FLJ44216 PROTEIN-RELATED"/>
    <property type="match status" value="1"/>
</dbReference>
<dbReference type="STRING" id="9009.A0A226N249"/>
<dbReference type="GO" id="GO:0032184">
    <property type="term" value="F:SUMO polymer binding"/>
    <property type="evidence" value="ECO:0007669"/>
    <property type="project" value="TreeGrafter"/>
</dbReference>
<sequence>MSDRPVLVSDSGSESGRSPPPPLALCRGAMDVKEIIDLTQEDTNSESLPWSYIPIIDLTEEDSCSPTPVADCTVQDQQRTKLIPSSKMSMVRTTMEENFPEGTLHFLSDFTSCQHRPPSEVISYLIRRILLNSHQEEILQNTYTLLMKIQMLHPATTTTVGWDWTLLKYTMENQEKLPGRLLFLQYVVQTLEDDFQQNLRLRLLQKSITKKVLSCDTCFSNVKEVVEWLVAVVTGTRLFQLQEPTQEIIRLSAEAEAEHSSSAAQPASTDQAELTPPTFFTQKAVLLLQRMLSFAVEVDRSPNCSSCKIADVIFPFILNIPVRSQREALLNTMESNLLRCKLLEMMFQHSCDVPTNLPLSLSKILYFLGHSSVLLQYQDEVATWQKWDELLQYLSLLLLSYHSVVAEHLRSSLTDRMDLIIQKAKPKLQDDDNISQLDVHLKIKDFLSRMQQVLEQPFPVQIKEKVHTLKQLFLVVIAT</sequence>
<evidence type="ECO:0008006" key="4">
    <source>
        <dbReference type="Google" id="ProtNLM"/>
    </source>
</evidence>
<dbReference type="PANTHER" id="PTHR23187:SF3">
    <property type="entry name" value="SUMO-INTERACTING MOTIF-CONTAINING PROTEIN 1"/>
    <property type="match status" value="1"/>
</dbReference>
<evidence type="ECO:0000313" key="3">
    <source>
        <dbReference type="Proteomes" id="UP000198323"/>
    </source>
</evidence>
<evidence type="ECO:0000313" key="2">
    <source>
        <dbReference type="EMBL" id="OXB61390.1"/>
    </source>
</evidence>
<comment type="caution">
    <text evidence="2">The sequence shown here is derived from an EMBL/GenBank/DDBJ whole genome shotgun (WGS) entry which is preliminary data.</text>
</comment>
<dbReference type="Proteomes" id="UP000198323">
    <property type="component" value="Unassembled WGS sequence"/>
</dbReference>
<name>A0A226N249_CALSU</name>
<accession>A0A226N249</accession>
<gene>
    <name evidence="2" type="ORF">ASZ78_000258</name>
</gene>
<dbReference type="OrthoDB" id="6088715at2759"/>
<organism evidence="2 3">
    <name type="scientific">Callipepla squamata</name>
    <name type="common">Scaled quail</name>
    <dbReference type="NCBI Taxonomy" id="9009"/>
    <lineage>
        <taxon>Eukaryota</taxon>
        <taxon>Metazoa</taxon>
        <taxon>Chordata</taxon>
        <taxon>Craniata</taxon>
        <taxon>Vertebrata</taxon>
        <taxon>Euteleostomi</taxon>
        <taxon>Archelosauria</taxon>
        <taxon>Archosauria</taxon>
        <taxon>Dinosauria</taxon>
        <taxon>Saurischia</taxon>
        <taxon>Theropoda</taxon>
        <taxon>Coelurosauria</taxon>
        <taxon>Aves</taxon>
        <taxon>Neognathae</taxon>
        <taxon>Galloanserae</taxon>
        <taxon>Galliformes</taxon>
        <taxon>Odontophoridae</taxon>
        <taxon>Callipepla</taxon>
    </lineage>
</organism>
<proteinExistence type="predicted"/>
<feature type="region of interest" description="Disordered" evidence="1">
    <location>
        <begin position="1"/>
        <end position="23"/>
    </location>
</feature>
<keyword evidence="3" id="KW-1185">Reference proteome</keyword>
<reference evidence="2 3" key="1">
    <citation type="submission" date="2016-07" db="EMBL/GenBank/DDBJ databases">
        <title>Disparate Historic Effective Population Sizes Predicted by Modern Levels of Genome Diversity for the Scaled Quail (Callipepla squamata) and the Northern Bobwhite (Colinus virginianus): Inferences from First and Second Generation Draft Genome Assemblies for Sympatric New World Quail.</title>
        <authorList>
            <person name="Oldeschulte D.L."/>
            <person name="Halley Y.A."/>
            <person name="Bhattarai E.K."/>
            <person name="Brashear W.A."/>
            <person name="Hill J."/>
            <person name="Metz R.P."/>
            <person name="Johnson C.D."/>
            <person name="Rollins D."/>
            <person name="Peterson M.J."/>
            <person name="Bickhart D.M."/>
            <person name="Decker J.E."/>
            <person name="Seabury C.M."/>
        </authorList>
    </citation>
    <scope>NUCLEOTIDE SEQUENCE [LARGE SCALE GENOMIC DNA]</scope>
    <source>
        <strain evidence="2 3">Texas</strain>
        <tissue evidence="2">Leg muscle</tissue>
    </source>
</reference>
<dbReference type="InterPro" id="IPR052119">
    <property type="entry name" value="ElonginBC-PRC2_ViralRestrict"/>
</dbReference>
<evidence type="ECO:0000256" key="1">
    <source>
        <dbReference type="SAM" id="MobiDB-lite"/>
    </source>
</evidence>
<protein>
    <recommendedName>
        <fullName evidence="4">SUMO-interacting motif-containing protein 1</fullName>
    </recommendedName>
</protein>
<dbReference type="AlphaFoldDB" id="A0A226N249"/>
<dbReference type="EMBL" id="MCFN01000276">
    <property type="protein sequence ID" value="OXB61390.1"/>
    <property type="molecule type" value="Genomic_DNA"/>
</dbReference>